<accession>A0AAD9V116</accession>
<reference evidence="2" key="2">
    <citation type="journal article" date="2023" name="Science">
        <title>Genomic signatures of disease resistance in endangered staghorn corals.</title>
        <authorList>
            <person name="Vollmer S.V."/>
            <person name="Selwyn J.D."/>
            <person name="Despard B.A."/>
            <person name="Roesel C.L."/>
        </authorList>
    </citation>
    <scope>NUCLEOTIDE SEQUENCE</scope>
    <source>
        <strain evidence="2">K2</strain>
    </source>
</reference>
<feature type="region of interest" description="Disordered" evidence="1">
    <location>
        <begin position="591"/>
        <end position="650"/>
    </location>
</feature>
<feature type="region of interest" description="Disordered" evidence="1">
    <location>
        <begin position="118"/>
        <end position="138"/>
    </location>
</feature>
<dbReference type="PANTHER" id="PTHR34239">
    <property type="entry name" value="APPLE DOMAIN-CONTAINING PROTEIN"/>
    <property type="match status" value="1"/>
</dbReference>
<dbReference type="PANTHER" id="PTHR34239:SF2">
    <property type="entry name" value="TRANSPOSABLE ELEMENT P TRANSPOSASE_THAP9 CONSERVED DOMAIN-CONTAINING PROTEIN"/>
    <property type="match status" value="1"/>
</dbReference>
<evidence type="ECO:0000313" key="2">
    <source>
        <dbReference type="EMBL" id="KAK2557344.1"/>
    </source>
</evidence>
<evidence type="ECO:0000313" key="3">
    <source>
        <dbReference type="Proteomes" id="UP001249851"/>
    </source>
</evidence>
<organism evidence="2 3">
    <name type="scientific">Acropora cervicornis</name>
    <name type="common">Staghorn coral</name>
    <dbReference type="NCBI Taxonomy" id="6130"/>
    <lineage>
        <taxon>Eukaryota</taxon>
        <taxon>Metazoa</taxon>
        <taxon>Cnidaria</taxon>
        <taxon>Anthozoa</taxon>
        <taxon>Hexacorallia</taxon>
        <taxon>Scleractinia</taxon>
        <taxon>Astrocoeniina</taxon>
        <taxon>Acroporidae</taxon>
        <taxon>Acropora</taxon>
    </lineage>
</organism>
<proteinExistence type="predicted"/>
<keyword evidence="3" id="KW-1185">Reference proteome</keyword>
<dbReference type="EMBL" id="JARQWQ010000050">
    <property type="protein sequence ID" value="KAK2557344.1"/>
    <property type="molecule type" value="Genomic_DNA"/>
</dbReference>
<dbReference type="AlphaFoldDB" id="A0AAD9V116"/>
<name>A0AAD9V116_ACRCE</name>
<comment type="caution">
    <text evidence="2">The sequence shown here is derived from an EMBL/GenBank/DDBJ whole genome shotgun (WGS) entry which is preliminary data.</text>
</comment>
<reference evidence="2" key="1">
    <citation type="journal article" date="2023" name="G3 (Bethesda)">
        <title>Whole genome assembly and annotation of the endangered Caribbean coral Acropora cervicornis.</title>
        <authorList>
            <person name="Selwyn J.D."/>
            <person name="Vollmer S.V."/>
        </authorList>
    </citation>
    <scope>NUCLEOTIDE SEQUENCE</scope>
    <source>
        <strain evidence="2">K2</strain>
    </source>
</reference>
<dbReference type="Proteomes" id="UP001249851">
    <property type="component" value="Unassembled WGS sequence"/>
</dbReference>
<protein>
    <submittedName>
        <fullName evidence="2">Uncharacterized protein</fullName>
    </submittedName>
</protein>
<gene>
    <name evidence="2" type="ORF">P5673_020450</name>
</gene>
<sequence length="650" mass="73969">MPPLKNESGHLLTEDRDKAELLNSQFKQNFSLEDDTRIPFYHRAWASMPDILVSERGILQLLSTLRPDVPVVKQLLSSPQSPEKKRQYVKRTGVRESKKKLAFYTSPAIIDLTACDDSDSVASPQSEPDAISEGTPTPTYYCGNHETPLFKVLKSRREMTKDEREAQITETVWDLLVNPPHSSLICTCTPRSVRHNRPFILDTSTDKTLLEEDLLVDDCGVWLNIGQPRFFYDRRGPGNAELTRAGRGGLLKEGAVSDPYYALVLQCKEEDKAKETAYVRKVVAAPEPAAVLAFDWQMKDIDKFCTNPRHFSVFHVDPTFDLGPFSVTATQYKHLLLVNRQSGKHPVMVGPLLVHQKKEKLSFKLLVDSLVDQEPRLKNLRARGTDGQTAISLAFKERCVFLLVLFCAINLRRNVTDKMVALGIEESERREICADIFGVQVGSQLQEGIIDADDEEEFRVRLAQLQEVWETRSRVKSREFHLWFRRYKADVILRHVLKPVRQKAARSNDLKPQKVQKYLVKGMTAVVTAIDALAKDESNSWQEDNNISKLMDAAIFYRYLCKPSNTITSQLFGDDFPKAVEDIAESNKISSIHDGRSSSNRRDKRQRSRQFALSNSLTGQISGTKNYQRPPLPNRGEGVKNRQQQQQHKS</sequence>
<evidence type="ECO:0000256" key="1">
    <source>
        <dbReference type="SAM" id="MobiDB-lite"/>
    </source>
</evidence>
<feature type="compositionally biased region" description="Polar residues" evidence="1">
    <location>
        <begin position="609"/>
        <end position="627"/>
    </location>
</feature>
<feature type="compositionally biased region" description="Polar residues" evidence="1">
    <location>
        <begin position="641"/>
        <end position="650"/>
    </location>
</feature>